<evidence type="ECO:0008006" key="3">
    <source>
        <dbReference type="Google" id="ProtNLM"/>
    </source>
</evidence>
<evidence type="ECO:0000313" key="2">
    <source>
        <dbReference type="Proteomes" id="UP001229836"/>
    </source>
</evidence>
<dbReference type="EMBL" id="CP125669">
    <property type="protein sequence ID" value="WHP06850.1"/>
    <property type="molecule type" value="Genomic_DNA"/>
</dbReference>
<proteinExistence type="predicted"/>
<gene>
    <name evidence="1" type="ORF">QLH32_05090</name>
</gene>
<keyword evidence="2" id="KW-1185">Reference proteome</keyword>
<evidence type="ECO:0000313" key="1">
    <source>
        <dbReference type="EMBL" id="WHP06850.1"/>
    </source>
</evidence>
<accession>A0ABY8S5M4</accession>
<organism evidence="1 2">
    <name type="scientific">Acinetobacter corruptisaponis</name>
    <dbReference type="NCBI Taxonomy" id="3045147"/>
    <lineage>
        <taxon>Bacteria</taxon>
        <taxon>Pseudomonadati</taxon>
        <taxon>Pseudomonadota</taxon>
        <taxon>Gammaproteobacteria</taxon>
        <taxon>Moraxellales</taxon>
        <taxon>Moraxellaceae</taxon>
        <taxon>Acinetobacter</taxon>
    </lineage>
</organism>
<sequence length="687" mass="76691">MAKIPMGNFGNAMPQVQRIQMPQDQSGQMIANTLQNVGQVAEQQHQRQVEKDRLQGATVASNFSLDIENLAGDYRQRVAAGEDATLIDREFSTEFAKRLDDTLLQIPETVRKDFAPKFTNFGNQQIGSFYEIGRRTEVETAKTNAKVTLDNLSKMKNTELADQYAAEAIQSSKPYLSPSEALLYAKDYKQNQSLNTINDEILTATQNSDIDGLQRVYTELSKEDGKYNSLDGQTINSLKSSISSRILSIQNHQQQQANKRESEAKSVLSDYVTDLGTGLPLSPERQKNVLLATKGTPFEEDALLYAKHEPQFQEFRVLDTNSMKAKMDALQASMLKNQSNNASRDKKIYDVYNNIYKDKLDSAKNDPVAYAVSQNQDIKRITGIDVISNPAQAVKNILHNDTVLQTLRKTEPNLNLDPIGKDDLDSIKQSLERANISQTLGFMSQLIKQVPKNAYGQNLIEKIFKQIGDGNDSYLFASQALANNLNYKGASVASGILQGQRLIQQKNSIIPQAVEADFRTAIGNLAQKGDFKADLDALSSMYAFYASKRGISHAKKDDAIDEQTFKDALNAVTGGIYTQQKQGMLWGTRNAGFTLDGNDVDSWKVEMPYGMDEAKFKTRLDDSYKRASEISGISVDFLKSNYRLQVRDNTNLTDTTIYDLLDANNQKLTTKGKDGKAVGYSLRVYRK</sequence>
<dbReference type="Proteomes" id="UP001229836">
    <property type="component" value="Chromosome"/>
</dbReference>
<protein>
    <recommendedName>
        <fullName evidence="3">Methyl-coenzyme M reductase</fullName>
    </recommendedName>
</protein>
<name>A0ABY8S5M4_9GAMM</name>
<dbReference type="RefSeq" id="WP_283268471.1">
    <property type="nucleotide sequence ID" value="NZ_CP125669.1"/>
</dbReference>
<reference evidence="1 2" key="1">
    <citation type="submission" date="2023-05" db="EMBL/GenBank/DDBJ databases">
        <title>The complete genome of Acinetobacter sp. nov KCTC 92772.</title>
        <authorList>
            <person name="Zhou G."/>
        </authorList>
    </citation>
    <scope>NUCLEOTIDE SEQUENCE [LARGE SCALE GENOMIC DNA]</scope>
    <source>
        <strain evidence="1 2">KCTC 92772</strain>
    </source>
</reference>